<evidence type="ECO:0000256" key="4">
    <source>
        <dbReference type="ARBA" id="ARBA00022801"/>
    </source>
</evidence>
<dbReference type="EC" id="5.6.2.4" evidence="10"/>
<evidence type="ECO:0000256" key="13">
    <source>
        <dbReference type="SAM" id="MobiDB-lite"/>
    </source>
</evidence>
<evidence type="ECO:0000256" key="7">
    <source>
        <dbReference type="ARBA" id="ARBA00023125"/>
    </source>
</evidence>
<comment type="similarity">
    <text evidence="1">Belongs to the helicase family. RecQ subfamily.</text>
</comment>
<evidence type="ECO:0000259" key="14">
    <source>
        <dbReference type="PROSITE" id="PS51192"/>
    </source>
</evidence>
<evidence type="ECO:0000256" key="8">
    <source>
        <dbReference type="ARBA" id="ARBA00023235"/>
    </source>
</evidence>
<evidence type="ECO:0000256" key="11">
    <source>
        <dbReference type="ARBA" id="ARBA00044535"/>
    </source>
</evidence>
<dbReference type="CDD" id="cd17920">
    <property type="entry name" value="DEXHc_RecQ"/>
    <property type="match status" value="1"/>
</dbReference>
<keyword evidence="17" id="KW-1185">Reference proteome</keyword>
<dbReference type="InterPro" id="IPR001650">
    <property type="entry name" value="Helicase_C-like"/>
</dbReference>
<evidence type="ECO:0000256" key="1">
    <source>
        <dbReference type="ARBA" id="ARBA00005446"/>
    </source>
</evidence>
<evidence type="ECO:0000313" key="17">
    <source>
        <dbReference type="Proteomes" id="UP000574067"/>
    </source>
</evidence>
<feature type="domain" description="Helicase C-terminal" evidence="15">
    <location>
        <begin position="227"/>
        <end position="370"/>
    </location>
</feature>
<evidence type="ECO:0000256" key="2">
    <source>
        <dbReference type="ARBA" id="ARBA00022723"/>
    </source>
</evidence>
<feature type="domain" description="Helicase ATP-binding" evidence="14">
    <location>
        <begin position="32"/>
        <end position="200"/>
    </location>
</feature>
<organism evidence="16 17">
    <name type="scientific">Azohydromonas caseinilytica</name>
    <dbReference type="NCBI Taxonomy" id="2728836"/>
    <lineage>
        <taxon>Bacteria</taxon>
        <taxon>Pseudomonadati</taxon>
        <taxon>Pseudomonadota</taxon>
        <taxon>Betaproteobacteria</taxon>
        <taxon>Burkholderiales</taxon>
        <taxon>Sphaerotilaceae</taxon>
        <taxon>Azohydromonas</taxon>
    </lineage>
</organism>
<dbReference type="InterPro" id="IPR036390">
    <property type="entry name" value="WH_DNA-bd_sf"/>
</dbReference>
<reference evidence="16 17" key="1">
    <citation type="submission" date="2020-04" db="EMBL/GenBank/DDBJ databases">
        <title>Azohydromonas sp. isolated from soil.</title>
        <authorList>
            <person name="Dahal R.H."/>
        </authorList>
    </citation>
    <scope>NUCLEOTIDE SEQUENCE [LARGE SCALE GENOMIC DNA]</scope>
    <source>
        <strain evidence="16 17">G-1-1-14</strain>
    </source>
</reference>
<dbReference type="GO" id="GO:0005524">
    <property type="term" value="F:ATP binding"/>
    <property type="evidence" value="ECO:0007669"/>
    <property type="project" value="UniProtKB-KW"/>
</dbReference>
<dbReference type="Gene3D" id="1.10.10.10">
    <property type="entry name" value="Winged helix-like DNA-binding domain superfamily/Winged helix DNA-binding domain"/>
    <property type="match status" value="1"/>
</dbReference>
<dbReference type="InterPro" id="IPR002464">
    <property type="entry name" value="DNA/RNA_helicase_DEAH_CS"/>
</dbReference>
<dbReference type="AlphaFoldDB" id="A0A848F828"/>
<dbReference type="GO" id="GO:0016787">
    <property type="term" value="F:hydrolase activity"/>
    <property type="evidence" value="ECO:0007669"/>
    <property type="project" value="UniProtKB-KW"/>
</dbReference>
<keyword evidence="5 16" id="KW-0347">Helicase</keyword>
<keyword evidence="2" id="KW-0479">Metal-binding</keyword>
<dbReference type="PANTHER" id="PTHR13710">
    <property type="entry name" value="DNA HELICASE RECQ FAMILY MEMBER"/>
    <property type="match status" value="1"/>
</dbReference>
<dbReference type="InterPro" id="IPR004589">
    <property type="entry name" value="DNA_helicase_ATP-dep_RecQ"/>
</dbReference>
<evidence type="ECO:0000313" key="16">
    <source>
        <dbReference type="EMBL" id="NML14493.1"/>
    </source>
</evidence>
<dbReference type="Pfam" id="PF16124">
    <property type="entry name" value="RecQ_Zn_bind"/>
    <property type="match status" value="1"/>
</dbReference>
<dbReference type="SUPFAM" id="SSF46785">
    <property type="entry name" value="Winged helix' DNA-binding domain"/>
    <property type="match status" value="1"/>
</dbReference>
<dbReference type="InterPro" id="IPR014001">
    <property type="entry name" value="Helicase_ATP-bd"/>
</dbReference>
<dbReference type="InterPro" id="IPR036388">
    <property type="entry name" value="WH-like_DNA-bd_sf"/>
</dbReference>
<feature type="region of interest" description="Disordered" evidence="13">
    <location>
        <begin position="487"/>
        <end position="536"/>
    </location>
</feature>
<dbReference type="GO" id="GO:0006281">
    <property type="term" value="P:DNA repair"/>
    <property type="evidence" value="ECO:0007669"/>
    <property type="project" value="TreeGrafter"/>
</dbReference>
<dbReference type="PROSITE" id="PS00690">
    <property type="entry name" value="DEAH_ATP_HELICASE"/>
    <property type="match status" value="1"/>
</dbReference>
<dbReference type="SMART" id="SM00487">
    <property type="entry name" value="DEXDc"/>
    <property type="match status" value="1"/>
</dbReference>
<feature type="compositionally biased region" description="Low complexity" evidence="13">
    <location>
        <begin position="487"/>
        <end position="496"/>
    </location>
</feature>
<dbReference type="FunFam" id="3.40.50.300:FF:001389">
    <property type="entry name" value="ATP-dependent DNA helicase RecQ"/>
    <property type="match status" value="1"/>
</dbReference>
<keyword evidence="4" id="KW-0378">Hydrolase</keyword>
<evidence type="ECO:0000259" key="15">
    <source>
        <dbReference type="PROSITE" id="PS51194"/>
    </source>
</evidence>
<dbReference type="SUPFAM" id="SSF52540">
    <property type="entry name" value="P-loop containing nucleoside triphosphate hydrolases"/>
    <property type="match status" value="1"/>
</dbReference>
<dbReference type="NCBIfam" id="TIGR00614">
    <property type="entry name" value="recQ_fam"/>
    <property type="match status" value="1"/>
</dbReference>
<keyword evidence="3" id="KW-0547">Nucleotide-binding</keyword>
<dbReference type="PROSITE" id="PS51194">
    <property type="entry name" value="HELICASE_CTER"/>
    <property type="match status" value="1"/>
</dbReference>
<evidence type="ECO:0000256" key="9">
    <source>
        <dbReference type="ARBA" id="ARBA00034617"/>
    </source>
</evidence>
<dbReference type="RefSeq" id="WP_169159409.1">
    <property type="nucleotide sequence ID" value="NZ_JABBFW010000003.1"/>
</dbReference>
<evidence type="ECO:0000256" key="5">
    <source>
        <dbReference type="ARBA" id="ARBA00022806"/>
    </source>
</evidence>
<evidence type="ECO:0000256" key="6">
    <source>
        <dbReference type="ARBA" id="ARBA00022840"/>
    </source>
</evidence>
<dbReference type="PANTHER" id="PTHR13710:SF105">
    <property type="entry name" value="ATP-DEPENDENT DNA HELICASE Q1"/>
    <property type="match status" value="1"/>
</dbReference>
<dbReference type="InterPro" id="IPR032284">
    <property type="entry name" value="RecQ_Zn-bd"/>
</dbReference>
<dbReference type="GO" id="GO:0005737">
    <property type="term" value="C:cytoplasm"/>
    <property type="evidence" value="ECO:0007669"/>
    <property type="project" value="TreeGrafter"/>
</dbReference>
<keyword evidence="6" id="KW-0067">ATP-binding</keyword>
<accession>A0A848F828</accession>
<evidence type="ECO:0000256" key="10">
    <source>
        <dbReference type="ARBA" id="ARBA00034808"/>
    </source>
</evidence>
<gene>
    <name evidence="16" type="ORF">HHL10_05825</name>
</gene>
<dbReference type="GO" id="GO:0006310">
    <property type="term" value="P:DNA recombination"/>
    <property type="evidence" value="ECO:0007669"/>
    <property type="project" value="InterPro"/>
</dbReference>
<protein>
    <recommendedName>
        <fullName evidence="11">ATP-dependent DNA helicase RecQ</fullName>
        <ecNumber evidence="10">5.6.2.4</ecNumber>
    </recommendedName>
    <alternativeName>
        <fullName evidence="12">DNA 3'-5' helicase RecQ</fullName>
    </alternativeName>
</protein>
<dbReference type="InterPro" id="IPR027417">
    <property type="entry name" value="P-loop_NTPase"/>
</dbReference>
<dbReference type="GO" id="GO:0003677">
    <property type="term" value="F:DNA binding"/>
    <property type="evidence" value="ECO:0007669"/>
    <property type="project" value="UniProtKB-KW"/>
</dbReference>
<dbReference type="EMBL" id="JABBFW010000003">
    <property type="protein sequence ID" value="NML14493.1"/>
    <property type="molecule type" value="Genomic_DNA"/>
</dbReference>
<proteinExistence type="inferred from homology"/>
<evidence type="ECO:0000256" key="12">
    <source>
        <dbReference type="ARBA" id="ARBA00044550"/>
    </source>
</evidence>
<dbReference type="GO" id="GO:0030894">
    <property type="term" value="C:replisome"/>
    <property type="evidence" value="ECO:0007669"/>
    <property type="project" value="TreeGrafter"/>
</dbReference>
<evidence type="ECO:0000256" key="3">
    <source>
        <dbReference type="ARBA" id="ARBA00022741"/>
    </source>
</evidence>
<dbReference type="GO" id="GO:0043138">
    <property type="term" value="F:3'-5' DNA helicase activity"/>
    <property type="evidence" value="ECO:0007669"/>
    <property type="project" value="UniProtKB-EC"/>
</dbReference>
<dbReference type="PROSITE" id="PS51192">
    <property type="entry name" value="HELICASE_ATP_BIND_1"/>
    <property type="match status" value="1"/>
</dbReference>
<dbReference type="GO" id="GO:0043590">
    <property type="term" value="C:bacterial nucleoid"/>
    <property type="evidence" value="ECO:0007669"/>
    <property type="project" value="TreeGrafter"/>
</dbReference>
<dbReference type="Proteomes" id="UP000574067">
    <property type="component" value="Unassembled WGS sequence"/>
</dbReference>
<dbReference type="Pfam" id="PF00270">
    <property type="entry name" value="DEAD"/>
    <property type="match status" value="1"/>
</dbReference>
<keyword evidence="8" id="KW-0413">Isomerase</keyword>
<comment type="caution">
    <text evidence="16">The sequence shown here is derived from an EMBL/GenBank/DDBJ whole genome shotgun (WGS) entry which is preliminary data.</text>
</comment>
<keyword evidence="7" id="KW-0238">DNA-binding</keyword>
<dbReference type="GO" id="GO:0009378">
    <property type="term" value="F:four-way junction helicase activity"/>
    <property type="evidence" value="ECO:0007669"/>
    <property type="project" value="TreeGrafter"/>
</dbReference>
<dbReference type="Pfam" id="PF00271">
    <property type="entry name" value="Helicase_C"/>
    <property type="match status" value="1"/>
</dbReference>
<name>A0A848F828_9BURK</name>
<sequence length="601" mass="65702">MTTASTLPAALRRSLRRTFGLRELREGQQAVIERVLAGQDTLALMPTGAGKSLCYQLPALHLKGSTVVVSPLIALMQDQASKLEEAGVEAAQLNSARPASEQKDSMARIAEARSDIVFTTPERLADVEFLETLRHAGVALLVVDEAHCISQWGHDFRPAFLGIGAALRSLGDPPVLALTATATEQVIADIRQHLGRPQLETVDTGIYRPNLRLQVAVCDSEKHKYETLQRALGKSTGPGIVYTATVKTCDELYQRLGAAGESVTRYHGKLRTAERHANQERFMSGQARVMIATNAFGMGIDKADLRFVLHYQLPGSLLAYYQEAGRAGRDGEAADCALLYHRPDRQVQQFFLARSRPDADELRQVLDALSEAPLSVAALLQRMPGYTRHRVMHVLTLLRDAGMVRANRSRAWTLLPGAEKLDIAPLVADYAARAEHEHEALERMVFYAQTGLCRWRVLLEYFDQEPPFEGEHCGHCDNCLNRAQAQEAAQRAAAEPPARDEAANEPVTPLREQPRPQAVAPGPDPAPPATPVSLRKPARVPVAAPAPAFHPGDMVRVPRYGSGRVASASAEEVSIQFPDGRTRSFVTQYVQRDDAPSAAAG</sequence>
<dbReference type="Gene3D" id="3.40.50.300">
    <property type="entry name" value="P-loop containing nucleotide triphosphate hydrolases"/>
    <property type="match status" value="2"/>
</dbReference>
<dbReference type="SMART" id="SM00490">
    <property type="entry name" value="HELICc"/>
    <property type="match status" value="1"/>
</dbReference>
<dbReference type="InterPro" id="IPR011545">
    <property type="entry name" value="DEAD/DEAH_box_helicase_dom"/>
</dbReference>
<comment type="catalytic activity">
    <reaction evidence="9">
        <text>Couples ATP hydrolysis with the unwinding of duplex DNA by translocating in the 3'-5' direction.</text>
        <dbReference type="EC" id="5.6.2.4"/>
    </reaction>
</comment>
<dbReference type="GO" id="GO:0046872">
    <property type="term" value="F:metal ion binding"/>
    <property type="evidence" value="ECO:0007669"/>
    <property type="project" value="UniProtKB-KW"/>
</dbReference>